<feature type="binding site" evidence="8">
    <location>
        <position position="214"/>
    </location>
    <ligand>
        <name>Zn(2+)</name>
        <dbReference type="ChEBI" id="CHEBI:29105"/>
        <label>1</label>
        <note>catalytic</note>
    </ligand>
</feature>
<comment type="function">
    <text evidence="8">Zinc phosphodiesterase, which displays some tRNA 3'-processing endonuclease activity. Probably involved in tRNA maturation, by removing a 3'-trailer from precursor tRNA.</text>
</comment>
<evidence type="ECO:0000256" key="3">
    <source>
        <dbReference type="ARBA" id="ARBA00022722"/>
    </source>
</evidence>
<dbReference type="NCBIfam" id="NF000801">
    <property type="entry name" value="PRK00055.1-3"/>
    <property type="match status" value="1"/>
</dbReference>
<dbReference type="PATRIC" id="fig|1429438.4.peg.1729"/>
<organism evidence="10 11">
    <name type="scientific">Entotheonella factor</name>
    <dbReference type="NCBI Taxonomy" id="1429438"/>
    <lineage>
        <taxon>Bacteria</taxon>
        <taxon>Pseudomonadati</taxon>
        <taxon>Nitrospinota/Tectimicrobiota group</taxon>
        <taxon>Candidatus Tectimicrobiota</taxon>
        <taxon>Candidatus Entotheonellia</taxon>
        <taxon>Candidatus Entotheonellales</taxon>
        <taxon>Candidatus Entotheonellaceae</taxon>
        <taxon>Candidatus Entotheonella</taxon>
    </lineage>
</organism>
<dbReference type="HAMAP" id="MF_01818">
    <property type="entry name" value="RNase_Z_BN"/>
    <property type="match status" value="1"/>
</dbReference>
<evidence type="ECO:0000256" key="4">
    <source>
        <dbReference type="ARBA" id="ARBA00022723"/>
    </source>
</evidence>
<dbReference type="AlphaFoldDB" id="W4LT66"/>
<evidence type="ECO:0000256" key="5">
    <source>
        <dbReference type="ARBA" id="ARBA00022759"/>
    </source>
</evidence>
<dbReference type="PANTHER" id="PTHR46018">
    <property type="entry name" value="ZINC PHOSPHODIESTERASE ELAC PROTEIN 1"/>
    <property type="match status" value="1"/>
</dbReference>
<evidence type="ECO:0000313" key="11">
    <source>
        <dbReference type="Proteomes" id="UP000019141"/>
    </source>
</evidence>
<protein>
    <recommendedName>
        <fullName evidence="8">Ribonuclease Z</fullName>
        <shortName evidence="8">RNase Z</shortName>
        <ecNumber evidence="8">3.1.26.11</ecNumber>
    </recommendedName>
    <alternativeName>
        <fullName evidence="8">tRNA 3 endonuclease</fullName>
    </alternativeName>
    <alternativeName>
        <fullName evidence="8">tRNase Z</fullName>
    </alternativeName>
</protein>
<dbReference type="GO" id="GO:0042781">
    <property type="term" value="F:3'-tRNA processing endoribonuclease activity"/>
    <property type="evidence" value="ECO:0007669"/>
    <property type="project" value="UniProtKB-UniRule"/>
</dbReference>
<dbReference type="Pfam" id="PF12706">
    <property type="entry name" value="Lactamase_B_2"/>
    <property type="match status" value="1"/>
</dbReference>
<feature type="binding site" evidence="8">
    <location>
        <position position="69"/>
    </location>
    <ligand>
        <name>Zn(2+)</name>
        <dbReference type="ChEBI" id="CHEBI:29105"/>
        <label>2</label>
        <note>catalytic</note>
    </ligand>
</feature>
<dbReference type="Proteomes" id="UP000019141">
    <property type="component" value="Unassembled WGS sequence"/>
</dbReference>
<dbReference type="InterPro" id="IPR013471">
    <property type="entry name" value="RNase_Z/BN"/>
</dbReference>
<comment type="cofactor">
    <cofactor evidence="8">
        <name>Zn(2+)</name>
        <dbReference type="ChEBI" id="CHEBI:29105"/>
    </cofactor>
    <text evidence="8">Binds 2 Zn(2+) ions.</text>
</comment>
<feature type="binding site" evidence="8">
    <location>
        <position position="143"/>
    </location>
    <ligand>
        <name>Zn(2+)</name>
        <dbReference type="ChEBI" id="CHEBI:29105"/>
        <label>1</label>
        <note>catalytic</note>
    </ligand>
</feature>
<feature type="binding site" evidence="8">
    <location>
        <position position="64"/>
    </location>
    <ligand>
        <name>Zn(2+)</name>
        <dbReference type="ChEBI" id="CHEBI:29105"/>
        <label>1</label>
        <note>catalytic</note>
    </ligand>
</feature>
<name>W4LT66_ENTF1</name>
<keyword evidence="4 8" id="KW-0479">Metal-binding</keyword>
<keyword evidence="3 8" id="KW-0540">Nuclease</keyword>
<feature type="active site" description="Proton acceptor" evidence="8">
    <location>
        <position position="68"/>
    </location>
</feature>
<comment type="catalytic activity">
    <reaction evidence="8">
        <text>Endonucleolytic cleavage of RNA, removing extra 3' nucleotides from tRNA precursor, generating 3' termini of tRNAs. A 3'-hydroxy group is left at the tRNA terminus and a 5'-phosphoryl group is left at the trailer molecule.</text>
        <dbReference type="EC" id="3.1.26.11"/>
    </reaction>
</comment>
<keyword evidence="6 8" id="KW-0378">Hydrolase</keyword>
<gene>
    <name evidence="8" type="primary">rnz</name>
    <name evidence="10" type="ORF">ETSY1_08135</name>
</gene>
<evidence type="ECO:0000256" key="6">
    <source>
        <dbReference type="ARBA" id="ARBA00022801"/>
    </source>
</evidence>
<dbReference type="NCBIfam" id="TIGR02651">
    <property type="entry name" value="RNase_Z"/>
    <property type="match status" value="1"/>
</dbReference>
<reference evidence="10 11" key="1">
    <citation type="journal article" date="2014" name="Nature">
        <title>An environmental bacterial taxon with a large and distinct metabolic repertoire.</title>
        <authorList>
            <person name="Wilson M.C."/>
            <person name="Mori T."/>
            <person name="Ruckert C."/>
            <person name="Uria A.R."/>
            <person name="Helf M.J."/>
            <person name="Takada K."/>
            <person name="Gernert C."/>
            <person name="Steffens U.A."/>
            <person name="Heycke N."/>
            <person name="Schmitt S."/>
            <person name="Rinke C."/>
            <person name="Helfrich E.J."/>
            <person name="Brachmann A.O."/>
            <person name="Gurgui C."/>
            <person name="Wakimoto T."/>
            <person name="Kracht M."/>
            <person name="Crusemann M."/>
            <person name="Hentschel U."/>
            <person name="Abe I."/>
            <person name="Matsunaga S."/>
            <person name="Kalinowski J."/>
            <person name="Takeyama H."/>
            <person name="Piel J."/>
        </authorList>
    </citation>
    <scope>NUCLEOTIDE SEQUENCE [LARGE SCALE GENOMIC DNA]</scope>
    <source>
        <strain evidence="11">TSY1</strain>
    </source>
</reference>
<dbReference type="PANTHER" id="PTHR46018:SF7">
    <property type="entry name" value="RIBONUCLEASE Z"/>
    <property type="match status" value="1"/>
</dbReference>
<keyword evidence="11" id="KW-1185">Reference proteome</keyword>
<dbReference type="EMBL" id="AZHW01000255">
    <property type="protein sequence ID" value="ETX01244.1"/>
    <property type="molecule type" value="Genomic_DNA"/>
</dbReference>
<comment type="caution">
    <text evidence="10">The sequence shown here is derived from an EMBL/GenBank/DDBJ whole genome shotgun (WGS) entry which is preliminary data.</text>
</comment>
<sequence>MSATFRITFLGTSAAIPTPKRNVSSTLIAYQDLKWLIDCGEGTQRQLLYANTGFKNLTRIVLSHEHLDHILGIGGLLATLNMLQPVDQVVVHGSPAVLDRVKQLTSFIGRGLQYDLRLEPIEAGEIDIFAHRQLSCQAFPTRHRLHASYGFTFQEKSRRRFLSDVADRLGVPAGPERRRLLAGESIRSPQGTLVHPDDVLGPEEAGKKLVYISDTMYFPELSTFAAGADCLIAEATFLDSEAQLAAEAGHMTAKQSATVARDAGVKCLYLNHLSQRYAHAEHLLLEEARRVFPQTYLAYDLATIDV</sequence>
<evidence type="ECO:0000313" key="10">
    <source>
        <dbReference type="EMBL" id="ETX01244.1"/>
    </source>
</evidence>
<feature type="domain" description="Metallo-beta-lactamase" evidence="9">
    <location>
        <begin position="204"/>
        <end position="272"/>
    </location>
</feature>
<evidence type="ECO:0000256" key="2">
    <source>
        <dbReference type="ARBA" id="ARBA00022694"/>
    </source>
</evidence>
<dbReference type="GO" id="GO:0008270">
    <property type="term" value="F:zinc ion binding"/>
    <property type="evidence" value="ECO:0007669"/>
    <property type="project" value="UniProtKB-UniRule"/>
</dbReference>
<evidence type="ECO:0000259" key="9">
    <source>
        <dbReference type="Pfam" id="PF12706"/>
    </source>
</evidence>
<comment type="subunit">
    <text evidence="1 8">Homodimer.</text>
</comment>
<dbReference type="SUPFAM" id="SSF56281">
    <property type="entry name" value="Metallo-hydrolase/oxidoreductase"/>
    <property type="match status" value="1"/>
</dbReference>
<dbReference type="Pfam" id="PF23023">
    <property type="entry name" value="Anti-Pycsar_Apyc1"/>
    <property type="match status" value="1"/>
</dbReference>
<comment type="similarity">
    <text evidence="8">Belongs to the RNase Z family.</text>
</comment>
<dbReference type="Gene3D" id="3.60.15.10">
    <property type="entry name" value="Ribonuclease Z/Hydroxyacylglutathione hydrolase-like"/>
    <property type="match status" value="1"/>
</dbReference>
<dbReference type="EC" id="3.1.26.11" evidence="8"/>
<dbReference type="CDD" id="cd07717">
    <property type="entry name" value="RNaseZ_ZiPD-like_MBL-fold"/>
    <property type="match status" value="1"/>
</dbReference>
<dbReference type="InterPro" id="IPR001279">
    <property type="entry name" value="Metallo-B-lactamas"/>
</dbReference>
<feature type="binding site" evidence="8">
    <location>
        <position position="214"/>
    </location>
    <ligand>
        <name>Zn(2+)</name>
        <dbReference type="ChEBI" id="CHEBI:29105"/>
        <label>2</label>
        <note>catalytic</note>
    </ligand>
</feature>
<proteinExistence type="inferred from homology"/>
<feature type="binding site" evidence="8">
    <location>
        <position position="272"/>
    </location>
    <ligand>
        <name>Zn(2+)</name>
        <dbReference type="ChEBI" id="CHEBI:29105"/>
        <label>2</label>
        <note>catalytic</note>
    </ligand>
</feature>
<evidence type="ECO:0000256" key="1">
    <source>
        <dbReference type="ARBA" id="ARBA00011738"/>
    </source>
</evidence>
<accession>W4LT66</accession>
<keyword evidence="7 8" id="KW-0862">Zinc</keyword>
<dbReference type="InterPro" id="IPR036866">
    <property type="entry name" value="RibonucZ/Hydroxyglut_hydro"/>
</dbReference>
<feature type="binding site" evidence="8">
    <location>
        <position position="66"/>
    </location>
    <ligand>
        <name>Zn(2+)</name>
        <dbReference type="ChEBI" id="CHEBI:29105"/>
        <label>1</label>
        <note>catalytic</note>
    </ligand>
</feature>
<feature type="binding site" evidence="8">
    <location>
        <position position="68"/>
    </location>
    <ligand>
        <name>Zn(2+)</name>
        <dbReference type="ChEBI" id="CHEBI:29105"/>
        <label>2</label>
        <note>catalytic</note>
    </ligand>
</feature>
<evidence type="ECO:0000256" key="7">
    <source>
        <dbReference type="ARBA" id="ARBA00022833"/>
    </source>
</evidence>
<keyword evidence="5 8" id="KW-0255">Endonuclease</keyword>
<keyword evidence="2 8" id="KW-0819">tRNA processing</keyword>
<dbReference type="HOGENOM" id="CLU_031317_2_1_7"/>
<evidence type="ECO:0000256" key="8">
    <source>
        <dbReference type="HAMAP-Rule" id="MF_01818"/>
    </source>
</evidence>